<feature type="modified residue" description="4-aspartylphosphate" evidence="2">
    <location>
        <position position="65"/>
    </location>
</feature>
<name>A0A2W5T6M0_9BACT</name>
<organism evidence="4 5">
    <name type="scientific">Archangium gephyra</name>
    <dbReference type="NCBI Taxonomy" id="48"/>
    <lineage>
        <taxon>Bacteria</taxon>
        <taxon>Pseudomonadati</taxon>
        <taxon>Myxococcota</taxon>
        <taxon>Myxococcia</taxon>
        <taxon>Myxococcales</taxon>
        <taxon>Cystobacterineae</taxon>
        <taxon>Archangiaceae</taxon>
        <taxon>Archangium</taxon>
    </lineage>
</organism>
<proteinExistence type="predicted"/>
<dbReference type="AlphaFoldDB" id="A0A2W5T6M0"/>
<keyword evidence="1 2" id="KW-0597">Phosphoprotein</keyword>
<sequence>MRRRHSRRESETVKPRIVVIDDELAVCDLLGKVLTRAGFEVDVAQTGEAGLALFDGADIACLVVDKLLPSMTGLEVMSAVRRRFPRTAIVLMTAHPEPLSLDAERPEVVLVKPFKNLAAIEDAVREAMDAAERSTPLTLLRDRVVAVVSEISPIRRKRD</sequence>
<dbReference type="SMART" id="SM00448">
    <property type="entry name" value="REC"/>
    <property type="match status" value="1"/>
</dbReference>
<dbReference type="EMBL" id="QFQP01000020">
    <property type="protein sequence ID" value="PZR09567.1"/>
    <property type="molecule type" value="Genomic_DNA"/>
</dbReference>
<dbReference type="InterPro" id="IPR011006">
    <property type="entry name" value="CheY-like_superfamily"/>
</dbReference>
<dbReference type="Gene3D" id="3.40.50.2300">
    <property type="match status" value="1"/>
</dbReference>
<reference evidence="4 5" key="1">
    <citation type="submission" date="2017-08" db="EMBL/GenBank/DDBJ databases">
        <title>Infants hospitalized years apart are colonized by the same room-sourced microbial strains.</title>
        <authorList>
            <person name="Brooks B."/>
            <person name="Olm M.R."/>
            <person name="Firek B.A."/>
            <person name="Baker R."/>
            <person name="Thomas B.C."/>
            <person name="Morowitz M.J."/>
            <person name="Banfield J.F."/>
        </authorList>
    </citation>
    <scope>NUCLEOTIDE SEQUENCE [LARGE SCALE GENOMIC DNA]</scope>
    <source>
        <strain evidence="4">S2_003_000_R2_14</strain>
    </source>
</reference>
<evidence type="ECO:0000259" key="3">
    <source>
        <dbReference type="PROSITE" id="PS50110"/>
    </source>
</evidence>
<dbReference type="Proteomes" id="UP000249061">
    <property type="component" value="Unassembled WGS sequence"/>
</dbReference>
<dbReference type="CDD" id="cd00156">
    <property type="entry name" value="REC"/>
    <property type="match status" value="1"/>
</dbReference>
<dbReference type="Pfam" id="PF00072">
    <property type="entry name" value="Response_reg"/>
    <property type="match status" value="1"/>
</dbReference>
<gene>
    <name evidence="4" type="ORF">DI536_21750</name>
</gene>
<dbReference type="InterPro" id="IPR001789">
    <property type="entry name" value="Sig_transdc_resp-reg_receiver"/>
</dbReference>
<dbReference type="SUPFAM" id="SSF52172">
    <property type="entry name" value="CheY-like"/>
    <property type="match status" value="1"/>
</dbReference>
<dbReference type="PANTHER" id="PTHR44591:SF23">
    <property type="entry name" value="CHEY SUBFAMILY"/>
    <property type="match status" value="1"/>
</dbReference>
<evidence type="ECO:0000256" key="2">
    <source>
        <dbReference type="PROSITE-ProRule" id="PRU00169"/>
    </source>
</evidence>
<accession>A0A2W5T6M0</accession>
<dbReference type="GO" id="GO:0000160">
    <property type="term" value="P:phosphorelay signal transduction system"/>
    <property type="evidence" value="ECO:0007669"/>
    <property type="project" value="InterPro"/>
</dbReference>
<evidence type="ECO:0000313" key="4">
    <source>
        <dbReference type="EMBL" id="PZR09567.1"/>
    </source>
</evidence>
<comment type="caution">
    <text evidence="4">The sequence shown here is derived from an EMBL/GenBank/DDBJ whole genome shotgun (WGS) entry which is preliminary data.</text>
</comment>
<dbReference type="PANTHER" id="PTHR44591">
    <property type="entry name" value="STRESS RESPONSE REGULATOR PROTEIN 1"/>
    <property type="match status" value="1"/>
</dbReference>
<evidence type="ECO:0000256" key="1">
    <source>
        <dbReference type="ARBA" id="ARBA00022553"/>
    </source>
</evidence>
<evidence type="ECO:0000313" key="5">
    <source>
        <dbReference type="Proteomes" id="UP000249061"/>
    </source>
</evidence>
<protein>
    <recommendedName>
        <fullName evidence="3">Response regulatory domain-containing protein</fullName>
    </recommendedName>
</protein>
<dbReference type="InterPro" id="IPR050595">
    <property type="entry name" value="Bact_response_regulator"/>
</dbReference>
<feature type="domain" description="Response regulatory" evidence="3">
    <location>
        <begin position="16"/>
        <end position="127"/>
    </location>
</feature>
<dbReference type="PROSITE" id="PS50110">
    <property type="entry name" value="RESPONSE_REGULATORY"/>
    <property type="match status" value="1"/>
</dbReference>